<dbReference type="SUPFAM" id="SSF48371">
    <property type="entry name" value="ARM repeat"/>
    <property type="match status" value="1"/>
</dbReference>
<name>A0A914YKY0_9BILA</name>
<dbReference type="GO" id="GO:0045179">
    <property type="term" value="C:apical cortex"/>
    <property type="evidence" value="ECO:0007669"/>
    <property type="project" value="TreeGrafter"/>
</dbReference>
<evidence type="ECO:0000313" key="3">
    <source>
        <dbReference type="WBParaSite" id="PSU_v2.g20002.t1"/>
    </source>
</evidence>
<proteinExistence type="predicted"/>
<reference evidence="3" key="1">
    <citation type="submission" date="2022-11" db="UniProtKB">
        <authorList>
            <consortium name="WormBaseParasite"/>
        </authorList>
    </citation>
    <scope>IDENTIFICATION</scope>
</reference>
<dbReference type="PANTHER" id="PTHR21386:SF0">
    <property type="entry name" value="PROTEIN INSCUTEABLE HOMOLOG"/>
    <property type="match status" value="1"/>
</dbReference>
<feature type="compositionally biased region" description="Low complexity" evidence="1">
    <location>
        <begin position="476"/>
        <end position="487"/>
    </location>
</feature>
<dbReference type="WBParaSite" id="PSU_v2.g20002.t1">
    <property type="protein sequence ID" value="PSU_v2.g20002.t1"/>
    <property type="gene ID" value="PSU_v2.g20002"/>
</dbReference>
<feature type="compositionally biased region" description="Low complexity" evidence="1">
    <location>
        <begin position="90"/>
        <end position="106"/>
    </location>
</feature>
<dbReference type="PANTHER" id="PTHR21386">
    <property type="entry name" value="INSCUTEABLE"/>
    <property type="match status" value="1"/>
</dbReference>
<protein>
    <submittedName>
        <fullName evidence="3">Uncharacterized protein</fullName>
    </submittedName>
</protein>
<dbReference type="InterPro" id="IPR039921">
    <property type="entry name" value="Inscuteable"/>
</dbReference>
<sequence length="500" mass="55891">MKEIRDSVKPECAILHAKSTLAMSQWNCHCRKLTLIKIGPNQCRTINPTSVTSSVTTTPILPRNRKYIARLTSSYISPISSPTLKRISQHISHASSISPSSSNPPSVTMRNTAGRRQNQRRHLASYSQYLTSRPKLPTYARIADSLDHILRICSRLRQLLTTNIQEQTTEMYKEEMLNKAKALVHILQKSAYAFHLFDKSMSENTGLLDCLESLEQVVDSEDLPQITKGFLDIVRKLIIISYLDNCDNNDCLLPIALNHLIHLLLFESEPCLEVIQFELLAFNYFLILFQLGGFSMILDYILNSNIKCSIEAAGVLSQLTRPNYGLIELGKHSDAVVECLLIHIECHCRSAETMLLCIAALANIVEGMTTSGESSDSTINYLFEQQNAIARILNAIKRSGTRNVLVDEQILSLLIHFPESAPHQDSLNFLLSILSQTEESTTKNQRLRQKASLCMRLLSGSSDEEEETFRPIKIQSSASGSLTGSHSPYSMPESSTSATS</sequence>
<feature type="region of interest" description="Disordered" evidence="1">
    <location>
        <begin position="461"/>
        <end position="500"/>
    </location>
</feature>
<keyword evidence="2" id="KW-1185">Reference proteome</keyword>
<dbReference type="GO" id="GO:0009786">
    <property type="term" value="P:regulation of asymmetric cell division"/>
    <property type="evidence" value="ECO:0007669"/>
    <property type="project" value="TreeGrafter"/>
</dbReference>
<organism evidence="2 3">
    <name type="scientific">Panagrolaimus superbus</name>
    <dbReference type="NCBI Taxonomy" id="310955"/>
    <lineage>
        <taxon>Eukaryota</taxon>
        <taxon>Metazoa</taxon>
        <taxon>Ecdysozoa</taxon>
        <taxon>Nematoda</taxon>
        <taxon>Chromadorea</taxon>
        <taxon>Rhabditida</taxon>
        <taxon>Tylenchina</taxon>
        <taxon>Panagrolaimomorpha</taxon>
        <taxon>Panagrolaimoidea</taxon>
        <taxon>Panagrolaimidae</taxon>
        <taxon>Panagrolaimus</taxon>
    </lineage>
</organism>
<dbReference type="GO" id="GO:0045176">
    <property type="term" value="P:apical protein localization"/>
    <property type="evidence" value="ECO:0007669"/>
    <property type="project" value="TreeGrafter"/>
</dbReference>
<dbReference type="AlphaFoldDB" id="A0A914YKY0"/>
<feature type="region of interest" description="Disordered" evidence="1">
    <location>
        <begin position="90"/>
        <end position="120"/>
    </location>
</feature>
<dbReference type="GO" id="GO:0008093">
    <property type="term" value="F:cytoskeletal anchor activity"/>
    <property type="evidence" value="ECO:0007669"/>
    <property type="project" value="TreeGrafter"/>
</dbReference>
<accession>A0A914YKY0</accession>
<evidence type="ECO:0000256" key="1">
    <source>
        <dbReference type="SAM" id="MobiDB-lite"/>
    </source>
</evidence>
<dbReference type="InterPro" id="IPR016024">
    <property type="entry name" value="ARM-type_fold"/>
</dbReference>
<evidence type="ECO:0000313" key="2">
    <source>
        <dbReference type="Proteomes" id="UP000887577"/>
    </source>
</evidence>
<dbReference type="Proteomes" id="UP000887577">
    <property type="component" value="Unplaced"/>
</dbReference>
<dbReference type="GO" id="GO:0008356">
    <property type="term" value="P:asymmetric cell division"/>
    <property type="evidence" value="ECO:0007669"/>
    <property type="project" value="InterPro"/>
</dbReference>
<dbReference type="GO" id="GO:0000132">
    <property type="term" value="P:establishment of mitotic spindle orientation"/>
    <property type="evidence" value="ECO:0007669"/>
    <property type="project" value="TreeGrafter"/>
</dbReference>